<comment type="caution">
    <text evidence="2">The sequence shown here is derived from an EMBL/GenBank/DDBJ whole genome shotgun (WGS) entry which is preliminary data.</text>
</comment>
<evidence type="ECO:0000259" key="1">
    <source>
        <dbReference type="PROSITE" id="PS51186"/>
    </source>
</evidence>
<gene>
    <name evidence="2" type="ORF">LQE99_17190</name>
</gene>
<dbReference type="InterPro" id="IPR000182">
    <property type="entry name" value="GNAT_dom"/>
</dbReference>
<organism evidence="2 3">
    <name type="scientific">Amedibacillus hominis</name>
    <dbReference type="NCBI Taxonomy" id="2897776"/>
    <lineage>
        <taxon>Bacteria</taxon>
        <taxon>Bacillati</taxon>
        <taxon>Bacillota</taxon>
        <taxon>Erysipelotrichia</taxon>
        <taxon>Erysipelotrichales</taxon>
        <taxon>Erysipelotrichaceae</taxon>
        <taxon>Amedibacillus</taxon>
    </lineage>
</organism>
<proteinExistence type="predicted"/>
<dbReference type="CDD" id="cd04301">
    <property type="entry name" value="NAT_SF"/>
    <property type="match status" value="1"/>
</dbReference>
<dbReference type="Proteomes" id="UP001202402">
    <property type="component" value="Unassembled WGS sequence"/>
</dbReference>
<dbReference type="Pfam" id="PF00583">
    <property type="entry name" value="Acetyltransf_1"/>
    <property type="match status" value="1"/>
</dbReference>
<sequence>MEYKLLEEQDLELMLDFVDDENTKYNVDVLKKFIDNKNDFGFIAKINNKIVGFAFGYILLKPDGRKVFYLDAIDVMPDFQGKGYGTGLISFARDYAKTIDCYEMFLITNRSNISACKCYEKAGGINDADDEVVYVYDFREEN</sequence>
<name>A0ABS9RCD8_9FIRM</name>
<evidence type="ECO:0000313" key="3">
    <source>
        <dbReference type="Proteomes" id="UP001202402"/>
    </source>
</evidence>
<accession>A0ABS9RCD8</accession>
<dbReference type="InterPro" id="IPR016181">
    <property type="entry name" value="Acyl_CoA_acyltransferase"/>
</dbReference>
<dbReference type="SUPFAM" id="SSF55729">
    <property type="entry name" value="Acyl-CoA N-acyltransferases (Nat)"/>
    <property type="match status" value="1"/>
</dbReference>
<protein>
    <submittedName>
        <fullName evidence="2">GNAT family N-acetyltransferase</fullName>
    </submittedName>
</protein>
<evidence type="ECO:0000313" key="2">
    <source>
        <dbReference type="EMBL" id="MCH4286858.1"/>
    </source>
</evidence>
<dbReference type="EMBL" id="JAKVPQ010000016">
    <property type="protein sequence ID" value="MCH4286858.1"/>
    <property type="molecule type" value="Genomic_DNA"/>
</dbReference>
<keyword evidence="3" id="KW-1185">Reference proteome</keyword>
<dbReference type="PROSITE" id="PS51186">
    <property type="entry name" value="GNAT"/>
    <property type="match status" value="1"/>
</dbReference>
<reference evidence="2 3" key="1">
    <citation type="submission" date="2022-02" db="EMBL/GenBank/DDBJ databases">
        <title>Genome of Erysipelotrichaceae sp. nov. NSJ-176 isolated from human feces.</title>
        <authorList>
            <person name="Abdugheni R."/>
        </authorList>
    </citation>
    <scope>NUCLEOTIDE SEQUENCE [LARGE SCALE GENOMIC DNA]</scope>
    <source>
        <strain evidence="2 3">NSJ-176</strain>
    </source>
</reference>
<dbReference type="Gene3D" id="3.40.630.30">
    <property type="match status" value="1"/>
</dbReference>
<feature type="domain" description="N-acetyltransferase" evidence="1">
    <location>
        <begin position="1"/>
        <end position="142"/>
    </location>
</feature>